<feature type="domain" description="Glycosyltransferase subfamily 4-like N-terminal" evidence="2">
    <location>
        <begin position="20"/>
        <end position="186"/>
    </location>
</feature>
<keyword evidence="4" id="KW-1185">Reference proteome</keyword>
<dbReference type="SUPFAM" id="SSF53756">
    <property type="entry name" value="UDP-Glycosyltransferase/glycogen phosphorylase"/>
    <property type="match status" value="1"/>
</dbReference>
<dbReference type="InterPro" id="IPR050194">
    <property type="entry name" value="Glycosyltransferase_grp1"/>
</dbReference>
<comment type="caution">
    <text evidence="3">The sequence shown here is derived from an EMBL/GenBank/DDBJ whole genome shotgun (WGS) entry which is preliminary data.</text>
</comment>
<dbReference type="PANTHER" id="PTHR45947">
    <property type="entry name" value="SULFOQUINOVOSYL TRANSFERASE SQD2"/>
    <property type="match status" value="1"/>
</dbReference>
<dbReference type="EC" id="2.4.-.-" evidence="3"/>
<dbReference type="GO" id="GO:0016757">
    <property type="term" value="F:glycosyltransferase activity"/>
    <property type="evidence" value="ECO:0007669"/>
    <property type="project" value="UniProtKB-KW"/>
</dbReference>
<dbReference type="Pfam" id="PF00534">
    <property type="entry name" value="Glycos_transf_1"/>
    <property type="match status" value="1"/>
</dbReference>
<protein>
    <submittedName>
        <fullName evidence="3">Glycosyltransferase</fullName>
        <ecNumber evidence="3">2.4.-.-</ecNumber>
    </submittedName>
</protein>
<dbReference type="RefSeq" id="WP_311663923.1">
    <property type="nucleotide sequence ID" value="NZ_JAVRHT010000023.1"/>
</dbReference>
<name>A0ABU3BSE7_9BACT</name>
<dbReference type="Pfam" id="PF13579">
    <property type="entry name" value="Glyco_trans_4_4"/>
    <property type="match status" value="1"/>
</dbReference>
<proteinExistence type="predicted"/>
<reference evidence="3 4" key="1">
    <citation type="submission" date="2023-09" db="EMBL/GenBank/DDBJ databases">
        <authorList>
            <person name="Rey-Velasco X."/>
        </authorList>
    </citation>
    <scope>NUCLEOTIDE SEQUENCE [LARGE SCALE GENOMIC DNA]</scope>
    <source>
        <strain evidence="3 4">F394</strain>
    </source>
</reference>
<gene>
    <name evidence="3" type="ORF">RM540_10725</name>
</gene>
<feature type="domain" description="Glycosyl transferase family 1" evidence="1">
    <location>
        <begin position="200"/>
        <end position="355"/>
    </location>
</feature>
<evidence type="ECO:0000313" key="3">
    <source>
        <dbReference type="EMBL" id="MDT0632219.1"/>
    </source>
</evidence>
<dbReference type="InterPro" id="IPR001296">
    <property type="entry name" value="Glyco_trans_1"/>
</dbReference>
<keyword evidence="3" id="KW-0808">Transferase</keyword>
<organism evidence="3 4">
    <name type="scientific">Rubrivirga litoralis</name>
    <dbReference type="NCBI Taxonomy" id="3075598"/>
    <lineage>
        <taxon>Bacteria</taxon>
        <taxon>Pseudomonadati</taxon>
        <taxon>Rhodothermota</taxon>
        <taxon>Rhodothermia</taxon>
        <taxon>Rhodothermales</taxon>
        <taxon>Rubricoccaceae</taxon>
        <taxon>Rubrivirga</taxon>
    </lineage>
</organism>
<dbReference type="Gene3D" id="3.40.50.2000">
    <property type="entry name" value="Glycogen Phosphorylase B"/>
    <property type="match status" value="2"/>
</dbReference>
<accession>A0ABU3BSE7</accession>
<dbReference type="PANTHER" id="PTHR45947:SF3">
    <property type="entry name" value="SULFOQUINOVOSYL TRANSFERASE SQD2"/>
    <property type="match status" value="1"/>
</dbReference>
<evidence type="ECO:0000259" key="2">
    <source>
        <dbReference type="Pfam" id="PF13579"/>
    </source>
</evidence>
<dbReference type="EMBL" id="JAVRHT010000023">
    <property type="protein sequence ID" value="MDT0632219.1"/>
    <property type="molecule type" value="Genomic_DNA"/>
</dbReference>
<evidence type="ECO:0000259" key="1">
    <source>
        <dbReference type="Pfam" id="PF00534"/>
    </source>
</evidence>
<evidence type="ECO:0000313" key="4">
    <source>
        <dbReference type="Proteomes" id="UP001267426"/>
    </source>
</evidence>
<dbReference type="InterPro" id="IPR028098">
    <property type="entry name" value="Glyco_trans_4-like_N"/>
</dbReference>
<sequence length="389" mass="40918">MSSGPIRAVHAVGDLWVSSGGPSRSVTAVCDALARGGAAVDLVTSWPDPAVPIVRPAEAGVRLLAVADGARSGLWQGARSAFGRAVAEAAAPPGVAVVHDHGLWLPTNRAAALAARAAGRPFVVSPKGMLSDRALRVKRAKKRLAWHLYQRRVLGLVDAFQATSEAEAADVRRAGFRQPVAVIPHGVAVPPSASPRPARAGRRTALFLSRVHPIKGLPDLVEAWDRVRPDAWRLVVAGPDEEGHRAALERQVAAAGLGGAVSFAGPVEEAAKWDLYREADLFVLPTHSENFGIVVAEALAAGLPVLTTKGAPWQALETERCGWWTDVGAEPVAAALREATAAPPEALRAMGERGRAYVAGHLSWDRAAAEHLALYQWLLGGGPRPNSVV</sequence>
<dbReference type="Proteomes" id="UP001267426">
    <property type="component" value="Unassembled WGS sequence"/>
</dbReference>
<keyword evidence="3" id="KW-0328">Glycosyltransferase</keyword>